<evidence type="ECO:0000256" key="1">
    <source>
        <dbReference type="ARBA" id="ARBA00022679"/>
    </source>
</evidence>
<dbReference type="PANTHER" id="PTHR24045:SF0">
    <property type="entry name" value="N-ACETYLGLUCOSAMINE-1-PHOSPHOTRANSFERASE SUBUNITS ALPHA_BETA"/>
    <property type="match status" value="1"/>
</dbReference>
<name>A0A1K0HDJ2_9BASI</name>
<keyword evidence="3" id="KW-0472">Membrane</keyword>
<reference evidence="5" key="1">
    <citation type="submission" date="2016-04" db="EMBL/GenBank/DDBJ databases">
        <authorList>
            <person name="Evans L.H."/>
            <person name="Alamgir A."/>
            <person name="Owens N."/>
            <person name="Weber N.D."/>
            <person name="Virtaneva K."/>
            <person name="Barbian K."/>
            <person name="Babar A."/>
            <person name="Rosenke K."/>
        </authorList>
    </citation>
    <scope>NUCLEOTIDE SEQUENCE</scope>
    <source>
        <strain evidence="5">UB2112</strain>
    </source>
</reference>
<dbReference type="GO" id="GO:0046835">
    <property type="term" value="P:carbohydrate phosphorylation"/>
    <property type="evidence" value="ECO:0007669"/>
    <property type="project" value="TreeGrafter"/>
</dbReference>
<gene>
    <name evidence="6" type="ORF">UBRO2_05834</name>
    <name evidence="5" type="ORF">UBRO_07527</name>
</gene>
<keyword evidence="1" id="KW-0808">Transferase</keyword>
<accession>A0A1K0HDJ2</accession>
<keyword evidence="3" id="KW-1133">Transmembrane helix</keyword>
<evidence type="ECO:0000256" key="2">
    <source>
        <dbReference type="SAM" id="MobiDB-lite"/>
    </source>
</evidence>
<evidence type="ECO:0000256" key="3">
    <source>
        <dbReference type="SAM" id="Phobius"/>
    </source>
</evidence>
<dbReference type="OrthoDB" id="263283at2759"/>
<feature type="region of interest" description="Disordered" evidence="2">
    <location>
        <begin position="57"/>
        <end position="80"/>
    </location>
</feature>
<keyword evidence="3" id="KW-0812">Transmembrane</keyword>
<reference evidence="6" key="3">
    <citation type="submission" date="2018-08" db="EMBL/GenBank/DDBJ databases">
        <authorList>
            <person name="Guldener U."/>
        </authorList>
    </citation>
    <scope>NUCLEOTIDE SEQUENCE</scope>
    <source>
        <strain evidence="6">UB2</strain>
    </source>
</reference>
<dbReference type="GO" id="GO:0005509">
    <property type="term" value="F:calcium ion binding"/>
    <property type="evidence" value="ECO:0007669"/>
    <property type="project" value="InterPro"/>
</dbReference>
<dbReference type="AlphaFoldDB" id="A0A1K0HDJ2"/>
<feature type="transmembrane region" description="Helical" evidence="3">
    <location>
        <begin position="21"/>
        <end position="40"/>
    </location>
</feature>
<sequence>MSFTSTWTFSSSSLRILRTRVMLLVLPGLIALLYLTHAYYNRDLSTDRVGWRSATFEQTSNQTQAPSNRRTRPSAQDLQQQSKERQACWTHWFSTGTVCHRPPKHWSSQYELDMIWTWNNATLATTTESTGTANSSVKASNEPSQERSSHVISKDFLRYSLRSAQKHLRNGFGSVTLVTPDDPTPHEGCPHIYQDQQKLTYNGQRPCWLITADPVYKPPQLLHHRDVVCTSSNANRHECSEQLLTATNPSITPYLAAQTTDLSDVRLLVSPHHVFSSDVSASDFWSPLYGPTFRLQSFTVVPEGDYNATDLNDAAAARASALLNKRFGGRPRRLLLDLPQPLSHSLFKELQTTWPKQLALPSLTASNNSLDLPFLLAHYTAERYREALLWSFMIAKHDRDGNGAFSVTEAEALLKDLGATKDNNFVFPMARAPVRDSRSSAALTETLSRAHLPMRYGQEALQTSMDGSAFITPRSSSKSSTGLGAAADNGADALQIDANDEDRAAPSCTLARQCLLPLFDIVEASGAQTKSPRTTDMFAQIAYQAPSCGDCMIMHLVGTSGDRGLSSFLPSPDLEMAPIEKLPLTPTFDGVDFSLRHVANSETPSVKRIDAVSSLLSRYAHNIVIQESVVTPSLLSRLDAKISLTALELSNTSSIMSFKQHGQPSALSQAQTSEALASNTLSEAAQARIQDEAPWIWALYVRAWLSMRFPLPMRFEKPSTEL</sequence>
<dbReference type="InterPro" id="IPR002048">
    <property type="entry name" value="EF_hand_dom"/>
</dbReference>
<dbReference type="PANTHER" id="PTHR24045">
    <property type="match status" value="1"/>
</dbReference>
<dbReference type="GO" id="GO:0003976">
    <property type="term" value="F:UDP-N-acetylglucosamine-lysosomal-enzyme N-acetylglucosaminephosphotransferase activity"/>
    <property type="evidence" value="ECO:0007669"/>
    <property type="project" value="TreeGrafter"/>
</dbReference>
<proteinExistence type="predicted"/>
<dbReference type="GO" id="GO:0005794">
    <property type="term" value="C:Golgi apparatus"/>
    <property type="evidence" value="ECO:0007669"/>
    <property type="project" value="TreeGrafter"/>
</dbReference>
<organism evidence="5 7">
    <name type="scientific">Ustilago bromivora</name>
    <dbReference type="NCBI Taxonomy" id="307758"/>
    <lineage>
        <taxon>Eukaryota</taxon>
        <taxon>Fungi</taxon>
        <taxon>Dikarya</taxon>
        <taxon>Basidiomycota</taxon>
        <taxon>Ustilaginomycotina</taxon>
        <taxon>Ustilaginomycetes</taxon>
        <taxon>Ustilaginales</taxon>
        <taxon>Ustilaginaceae</taxon>
        <taxon>Ustilago</taxon>
    </lineage>
</organism>
<evidence type="ECO:0000313" key="6">
    <source>
        <dbReference type="EMBL" id="SYW86114.1"/>
    </source>
</evidence>
<dbReference type="PROSITE" id="PS50222">
    <property type="entry name" value="EF_HAND_2"/>
    <property type="match status" value="1"/>
</dbReference>
<evidence type="ECO:0000259" key="4">
    <source>
        <dbReference type="PROSITE" id="PS50222"/>
    </source>
</evidence>
<dbReference type="Proteomes" id="UP000179920">
    <property type="component" value="Chromosome XVII"/>
</dbReference>
<evidence type="ECO:0000313" key="7">
    <source>
        <dbReference type="Proteomes" id="UP000179920"/>
    </source>
</evidence>
<feature type="compositionally biased region" description="Low complexity" evidence="2">
    <location>
        <begin position="127"/>
        <end position="136"/>
    </location>
</feature>
<protein>
    <recommendedName>
        <fullName evidence="4">EF-hand domain-containing protein</fullName>
    </recommendedName>
</protein>
<dbReference type="Proteomes" id="UP000658997">
    <property type="component" value="Unassembled WGS sequence"/>
</dbReference>
<evidence type="ECO:0000313" key="8">
    <source>
        <dbReference type="Proteomes" id="UP000658997"/>
    </source>
</evidence>
<keyword evidence="8" id="KW-1185">Reference proteome</keyword>
<dbReference type="EMBL" id="ULHB01000221">
    <property type="protein sequence ID" value="SYW86114.1"/>
    <property type="molecule type" value="Genomic_DNA"/>
</dbReference>
<dbReference type="EMBL" id="LT558133">
    <property type="protein sequence ID" value="SAM85256.1"/>
    <property type="molecule type" value="Genomic_DNA"/>
</dbReference>
<feature type="domain" description="EF-hand" evidence="4">
    <location>
        <begin position="385"/>
        <end position="420"/>
    </location>
</feature>
<evidence type="ECO:0000313" key="5">
    <source>
        <dbReference type="EMBL" id="SAM85256.1"/>
    </source>
</evidence>
<reference evidence="7" key="2">
    <citation type="submission" date="2016-04" db="EMBL/GenBank/DDBJ databases">
        <authorList>
            <person name="Guldener U."/>
            <person name="Guldener U."/>
        </authorList>
    </citation>
    <scope>NUCLEOTIDE SEQUENCE [LARGE SCALE GENOMIC DNA]</scope>
    <source>
        <strain evidence="7">UB2112</strain>
    </source>
</reference>
<feature type="region of interest" description="Disordered" evidence="2">
    <location>
        <begin position="127"/>
        <end position="149"/>
    </location>
</feature>
<dbReference type="InterPro" id="IPR047141">
    <property type="entry name" value="Stealth"/>
</dbReference>